<proteinExistence type="predicted"/>
<dbReference type="EMBL" id="JAMYWD010000007">
    <property type="protein sequence ID" value="KAJ4964623.1"/>
    <property type="molecule type" value="Genomic_DNA"/>
</dbReference>
<comment type="caution">
    <text evidence="2">The sequence shown here is derived from an EMBL/GenBank/DDBJ whole genome shotgun (WGS) entry which is preliminary data.</text>
</comment>
<dbReference type="Proteomes" id="UP001141806">
    <property type="component" value="Unassembled WGS sequence"/>
</dbReference>
<evidence type="ECO:0000313" key="2">
    <source>
        <dbReference type="EMBL" id="KAJ4964623.1"/>
    </source>
</evidence>
<gene>
    <name evidence="2" type="ORF">NE237_016472</name>
</gene>
<feature type="region of interest" description="Disordered" evidence="1">
    <location>
        <begin position="29"/>
        <end position="54"/>
    </location>
</feature>
<sequence length="108" mass="12115">MMAWVSGKRPDRTQPLKQIEISHTKLGRELQRDVRKTSSSSDIEGNILEEPGDEASKRTLELHCGNRQSKNLPRGHHICFAVLNYDSFVQILKLSISQGEGGTLNEIS</sequence>
<name>A0A9Q0K719_9MAGN</name>
<evidence type="ECO:0000313" key="3">
    <source>
        <dbReference type="Proteomes" id="UP001141806"/>
    </source>
</evidence>
<accession>A0A9Q0K719</accession>
<reference evidence="2" key="1">
    <citation type="journal article" date="2023" name="Plant J.">
        <title>The genome of the king protea, Protea cynaroides.</title>
        <authorList>
            <person name="Chang J."/>
            <person name="Duong T.A."/>
            <person name="Schoeman C."/>
            <person name="Ma X."/>
            <person name="Roodt D."/>
            <person name="Barker N."/>
            <person name="Li Z."/>
            <person name="Van de Peer Y."/>
            <person name="Mizrachi E."/>
        </authorList>
    </citation>
    <scope>NUCLEOTIDE SEQUENCE</scope>
    <source>
        <tissue evidence="2">Young leaves</tissue>
    </source>
</reference>
<evidence type="ECO:0000256" key="1">
    <source>
        <dbReference type="SAM" id="MobiDB-lite"/>
    </source>
</evidence>
<organism evidence="2 3">
    <name type="scientific">Protea cynaroides</name>
    <dbReference type="NCBI Taxonomy" id="273540"/>
    <lineage>
        <taxon>Eukaryota</taxon>
        <taxon>Viridiplantae</taxon>
        <taxon>Streptophyta</taxon>
        <taxon>Embryophyta</taxon>
        <taxon>Tracheophyta</taxon>
        <taxon>Spermatophyta</taxon>
        <taxon>Magnoliopsida</taxon>
        <taxon>Proteales</taxon>
        <taxon>Proteaceae</taxon>
        <taxon>Protea</taxon>
    </lineage>
</organism>
<dbReference type="AlphaFoldDB" id="A0A9Q0K719"/>
<protein>
    <submittedName>
        <fullName evidence="2">Uncharacterized protein</fullName>
    </submittedName>
</protein>
<keyword evidence="3" id="KW-1185">Reference proteome</keyword>